<organism evidence="2 3">
    <name type="scientific">Slackia piriformis</name>
    <dbReference type="NCBI Taxonomy" id="626934"/>
    <lineage>
        <taxon>Bacteria</taxon>
        <taxon>Bacillati</taxon>
        <taxon>Actinomycetota</taxon>
        <taxon>Coriobacteriia</taxon>
        <taxon>Eggerthellales</taxon>
        <taxon>Eggerthellaceae</taxon>
        <taxon>Slackia</taxon>
    </lineage>
</organism>
<feature type="transmembrane region" description="Helical" evidence="1">
    <location>
        <begin position="62"/>
        <end position="88"/>
    </location>
</feature>
<evidence type="ECO:0000313" key="3">
    <source>
        <dbReference type="Proteomes" id="UP000727506"/>
    </source>
</evidence>
<dbReference type="AlphaFoldDB" id="A0A943V0E6"/>
<feature type="transmembrane region" description="Helical" evidence="1">
    <location>
        <begin position="167"/>
        <end position="189"/>
    </location>
</feature>
<protein>
    <submittedName>
        <fullName evidence="2">ABC transporter permease</fullName>
    </submittedName>
</protein>
<feature type="transmembrane region" description="Helical" evidence="1">
    <location>
        <begin position="124"/>
        <end position="155"/>
    </location>
</feature>
<name>A0A943V0E6_9ACTN</name>
<dbReference type="EMBL" id="JAGZSV010000083">
    <property type="protein sequence ID" value="MBS6940911.1"/>
    <property type="molecule type" value="Genomic_DNA"/>
</dbReference>
<keyword evidence="1" id="KW-0812">Transmembrane</keyword>
<comment type="caution">
    <text evidence="2">The sequence shown here is derived from an EMBL/GenBank/DDBJ whole genome shotgun (WGS) entry which is preliminary data.</text>
</comment>
<feature type="transmembrane region" description="Helical" evidence="1">
    <location>
        <begin position="100"/>
        <end position="118"/>
    </location>
</feature>
<accession>A0A943V0E6</accession>
<dbReference type="InterPro" id="IPR010540">
    <property type="entry name" value="CmpB_TMEM229"/>
</dbReference>
<keyword evidence="1" id="KW-1133">Transmembrane helix</keyword>
<dbReference type="Pfam" id="PF06541">
    <property type="entry name" value="ABC_trans_CmpB"/>
    <property type="match status" value="1"/>
</dbReference>
<proteinExistence type="predicted"/>
<evidence type="ECO:0000313" key="2">
    <source>
        <dbReference type="EMBL" id="MBS6940911.1"/>
    </source>
</evidence>
<keyword evidence="1" id="KW-0472">Membrane</keyword>
<sequence length="267" mass="29911">MAKPADLSYTIEEKRSKHTGGKLIATDSVKQDVHEFVEEARHELVAVAKPQDGFFALSYWRILWLFAVGAIVGLALEVIFHAIVYGGYESRAGLVWGPFSPIYGFGAAFLTIVLNRFWHNHNVVIFTVAMLVGSALEYVTSWGMEVLFGAVAWNYEGTFGSINGRTNFVFGVMWGLLGLIWVRTVLPFFKRAFEAVDVETTAMKIVGVVLTIFLVVDAAFTLGAVGRQSERMVGIEATTPVQEFFDEYFPDAWMKERFHMTVFGRPQ</sequence>
<dbReference type="Proteomes" id="UP000727506">
    <property type="component" value="Unassembled WGS sequence"/>
</dbReference>
<gene>
    <name evidence="2" type="ORF">KH142_05435</name>
</gene>
<feature type="transmembrane region" description="Helical" evidence="1">
    <location>
        <begin position="201"/>
        <end position="225"/>
    </location>
</feature>
<evidence type="ECO:0000256" key="1">
    <source>
        <dbReference type="SAM" id="Phobius"/>
    </source>
</evidence>
<reference evidence="2" key="1">
    <citation type="submission" date="2021-02" db="EMBL/GenBank/DDBJ databases">
        <title>Infant gut strain persistence is associated with maternal origin, phylogeny, and functional potential including surface adhesion and iron acquisition.</title>
        <authorList>
            <person name="Lou Y.C."/>
        </authorList>
    </citation>
    <scope>NUCLEOTIDE SEQUENCE</scope>
    <source>
        <strain evidence="2">L2_039_000G1_dasL2_039_000G1_concoct_11</strain>
    </source>
</reference>